<comment type="caution">
    <text evidence="4">The sequence shown here is derived from an EMBL/GenBank/DDBJ whole genome shotgun (WGS) entry which is preliminary data.</text>
</comment>
<dbReference type="Pfam" id="PF03061">
    <property type="entry name" value="4HBT"/>
    <property type="match status" value="1"/>
</dbReference>
<accession>A0AA41YKX1</accession>
<dbReference type="RefSeq" id="WP_264712732.1">
    <property type="nucleotide sequence ID" value="NZ_JAPDNT010000002.1"/>
</dbReference>
<organism evidence="4 5">
    <name type="scientific">Limobrevibacterium gyesilva</name>
    <dbReference type="NCBI Taxonomy" id="2991712"/>
    <lineage>
        <taxon>Bacteria</taxon>
        <taxon>Pseudomonadati</taxon>
        <taxon>Pseudomonadota</taxon>
        <taxon>Alphaproteobacteria</taxon>
        <taxon>Acetobacterales</taxon>
        <taxon>Acetobacteraceae</taxon>
        <taxon>Limobrevibacterium</taxon>
    </lineage>
</organism>
<evidence type="ECO:0000259" key="3">
    <source>
        <dbReference type="Pfam" id="PF03061"/>
    </source>
</evidence>
<reference evidence="4" key="2">
    <citation type="submission" date="2022-10" db="EMBL/GenBank/DDBJ databases">
        <authorList>
            <person name="Trinh H.N."/>
        </authorList>
    </citation>
    <scope>NUCLEOTIDE SEQUENCE</scope>
    <source>
        <strain evidence="4">RN2-1</strain>
    </source>
</reference>
<gene>
    <name evidence="4" type="ORF">OL599_05925</name>
</gene>
<dbReference type="Gene3D" id="3.10.129.10">
    <property type="entry name" value="Hotdog Thioesterase"/>
    <property type="match status" value="1"/>
</dbReference>
<dbReference type="GO" id="GO:0047617">
    <property type="term" value="F:fatty acyl-CoA hydrolase activity"/>
    <property type="evidence" value="ECO:0007669"/>
    <property type="project" value="InterPro"/>
</dbReference>
<evidence type="ECO:0000313" key="4">
    <source>
        <dbReference type="EMBL" id="MCW3474112.1"/>
    </source>
</evidence>
<sequence length="135" mass="13994">MFPPRNPDFAEAVARSFASQGALRVIGAELAVIEPGLCRIRVPYSDAVTQQHGFFHGGVIATVADVAGGYAAMSLCEAGWEVLTVEYKINFVAPASGVAILASGEVVRSGRTLLVTKMDVAAIAADGTQKICAVA</sequence>
<dbReference type="PANTHER" id="PTHR21660">
    <property type="entry name" value="THIOESTERASE SUPERFAMILY MEMBER-RELATED"/>
    <property type="match status" value="1"/>
</dbReference>
<dbReference type="InterPro" id="IPR029069">
    <property type="entry name" value="HotDog_dom_sf"/>
</dbReference>
<dbReference type="CDD" id="cd03443">
    <property type="entry name" value="PaaI_thioesterase"/>
    <property type="match status" value="1"/>
</dbReference>
<dbReference type="EMBL" id="JAPDNT010000002">
    <property type="protein sequence ID" value="MCW3474112.1"/>
    <property type="molecule type" value="Genomic_DNA"/>
</dbReference>
<dbReference type="AlphaFoldDB" id="A0AA41YKX1"/>
<keyword evidence="2" id="KW-0378">Hydrolase</keyword>
<evidence type="ECO:0000313" key="5">
    <source>
        <dbReference type="Proteomes" id="UP001165679"/>
    </source>
</evidence>
<dbReference type="InterPro" id="IPR006683">
    <property type="entry name" value="Thioestr_dom"/>
</dbReference>
<keyword evidence="5" id="KW-1185">Reference proteome</keyword>
<proteinExistence type="inferred from homology"/>
<dbReference type="InterPro" id="IPR039298">
    <property type="entry name" value="ACOT13"/>
</dbReference>
<dbReference type="NCBIfam" id="TIGR00369">
    <property type="entry name" value="unchar_dom_1"/>
    <property type="match status" value="1"/>
</dbReference>
<evidence type="ECO:0000256" key="1">
    <source>
        <dbReference type="ARBA" id="ARBA00008324"/>
    </source>
</evidence>
<name>A0AA41YKX1_9PROT</name>
<dbReference type="PANTHER" id="PTHR21660:SF1">
    <property type="entry name" value="ACYL-COENZYME A THIOESTERASE 13"/>
    <property type="match status" value="1"/>
</dbReference>
<dbReference type="InterPro" id="IPR003736">
    <property type="entry name" value="PAAI_dom"/>
</dbReference>
<reference evidence="4" key="1">
    <citation type="submission" date="2022-09" db="EMBL/GenBank/DDBJ databases">
        <title>Rhodovastum sp. nov. RN2-1 isolated from soil in Seongnam, South Korea.</title>
        <authorList>
            <person name="Le N.T."/>
        </authorList>
    </citation>
    <scope>NUCLEOTIDE SEQUENCE</scope>
    <source>
        <strain evidence="4">RN2-1</strain>
    </source>
</reference>
<evidence type="ECO:0000256" key="2">
    <source>
        <dbReference type="ARBA" id="ARBA00022801"/>
    </source>
</evidence>
<feature type="domain" description="Thioesterase" evidence="3">
    <location>
        <begin position="52"/>
        <end position="120"/>
    </location>
</feature>
<dbReference type="Proteomes" id="UP001165679">
    <property type="component" value="Unassembled WGS sequence"/>
</dbReference>
<dbReference type="SUPFAM" id="SSF54637">
    <property type="entry name" value="Thioesterase/thiol ester dehydrase-isomerase"/>
    <property type="match status" value="1"/>
</dbReference>
<protein>
    <submittedName>
        <fullName evidence="4">PaaI family thioesterase</fullName>
    </submittedName>
</protein>
<comment type="similarity">
    <text evidence="1">Belongs to the thioesterase PaaI family.</text>
</comment>